<feature type="transmembrane region" description="Helical" evidence="1">
    <location>
        <begin position="267"/>
        <end position="290"/>
    </location>
</feature>
<keyword evidence="3" id="KW-1185">Reference proteome</keyword>
<dbReference type="PANTHER" id="PTHR18640:SF5">
    <property type="entry name" value="SODIUM_BILE ACID COTRANSPORTER 7"/>
    <property type="match status" value="1"/>
</dbReference>
<dbReference type="InParanoid" id="A9USA8"/>
<reference evidence="2 3" key="1">
    <citation type="journal article" date="2008" name="Nature">
        <title>The genome of the choanoflagellate Monosiga brevicollis and the origin of metazoans.</title>
        <authorList>
            <consortium name="JGI Sequencing"/>
            <person name="King N."/>
            <person name="Westbrook M.J."/>
            <person name="Young S.L."/>
            <person name="Kuo A."/>
            <person name="Abedin M."/>
            <person name="Chapman J."/>
            <person name="Fairclough S."/>
            <person name="Hellsten U."/>
            <person name="Isogai Y."/>
            <person name="Letunic I."/>
            <person name="Marr M."/>
            <person name="Pincus D."/>
            <person name="Putnam N."/>
            <person name="Rokas A."/>
            <person name="Wright K.J."/>
            <person name="Zuzow R."/>
            <person name="Dirks W."/>
            <person name="Good M."/>
            <person name="Goodstein D."/>
            <person name="Lemons D."/>
            <person name="Li W."/>
            <person name="Lyons J.B."/>
            <person name="Morris A."/>
            <person name="Nichols S."/>
            <person name="Richter D.J."/>
            <person name="Salamov A."/>
            <person name="Bork P."/>
            <person name="Lim W.A."/>
            <person name="Manning G."/>
            <person name="Miller W.T."/>
            <person name="McGinnis W."/>
            <person name="Shapiro H."/>
            <person name="Tjian R."/>
            <person name="Grigoriev I.V."/>
            <person name="Rokhsar D."/>
        </authorList>
    </citation>
    <scope>NUCLEOTIDE SEQUENCE [LARGE SCALE GENOMIC DNA]</scope>
    <source>
        <strain evidence="3">MX1 / ATCC 50154</strain>
    </source>
</reference>
<organism evidence="2 3">
    <name type="scientific">Monosiga brevicollis</name>
    <name type="common">Choanoflagellate</name>
    <dbReference type="NCBI Taxonomy" id="81824"/>
    <lineage>
        <taxon>Eukaryota</taxon>
        <taxon>Choanoflagellata</taxon>
        <taxon>Craspedida</taxon>
        <taxon>Salpingoecidae</taxon>
        <taxon>Monosiga</taxon>
    </lineage>
</organism>
<dbReference type="Gene3D" id="1.20.1530.20">
    <property type="match status" value="1"/>
</dbReference>
<dbReference type="PANTHER" id="PTHR18640">
    <property type="entry name" value="SOLUTE CARRIER FAMILY 10 MEMBER 7"/>
    <property type="match status" value="1"/>
</dbReference>
<proteinExistence type="predicted"/>
<dbReference type="RefSeq" id="XP_001743354.1">
    <property type="nucleotide sequence ID" value="XM_001743302.1"/>
</dbReference>
<feature type="transmembrane region" description="Helical" evidence="1">
    <location>
        <begin position="201"/>
        <end position="220"/>
    </location>
</feature>
<feature type="transmembrane region" description="Helical" evidence="1">
    <location>
        <begin position="70"/>
        <end position="94"/>
    </location>
</feature>
<dbReference type="AlphaFoldDB" id="A9USA8"/>
<dbReference type="Pfam" id="PF13593">
    <property type="entry name" value="SBF_like"/>
    <property type="match status" value="1"/>
</dbReference>
<protein>
    <recommendedName>
        <fullName evidence="4">Sodium/bile acid cotransporter 7</fullName>
    </recommendedName>
</protein>
<feature type="transmembrane region" description="Helical" evidence="1">
    <location>
        <begin position="171"/>
        <end position="189"/>
    </location>
</feature>
<evidence type="ECO:0000313" key="3">
    <source>
        <dbReference type="Proteomes" id="UP000001357"/>
    </source>
</evidence>
<evidence type="ECO:0008006" key="4">
    <source>
        <dbReference type="Google" id="ProtNLM"/>
    </source>
</evidence>
<name>A9USA8_MONBE</name>
<sequence>MLAFLQQHWFLIGLVAVIFLAHAVPWLGATGGPLMPEYSIKYGAVFMIFFNSGLTLRTEDLAAAALQYRVHAMIQGFTLILVPLCVAIFVHAAPAILSDALTNGSVLAHFTVLSCMPPPVSSAVILTKAANGNEAAAIFNSALGSFLGIFATPALLMLTIGASADMDVGKIFWSLSLTVVLPLILGQVVRFEAWHRIRPWNIPFGNISSATLLLIIFSTFCNTFSSHVEVEVRSLLAVVGLVIIMLMAEMIVLFVATNAMGFFPRDVVCILFCATHKSLTLGIPILNIVFAGSPQLSLVSLPLLVYHPTQILLGGILVPAVRSWLYARDRKKQLASEAHQLAPRA</sequence>
<keyword evidence="1" id="KW-0812">Transmembrane</keyword>
<dbReference type="EMBL" id="CH991544">
    <property type="protein sequence ID" value="EDQ92068.1"/>
    <property type="molecule type" value="Genomic_DNA"/>
</dbReference>
<dbReference type="GO" id="GO:0005886">
    <property type="term" value="C:plasma membrane"/>
    <property type="evidence" value="ECO:0000318"/>
    <property type="project" value="GO_Central"/>
</dbReference>
<feature type="transmembrane region" description="Helical" evidence="1">
    <location>
        <begin position="106"/>
        <end position="126"/>
    </location>
</feature>
<gene>
    <name evidence="2" type="ORF">MONBRDRAFT_14393</name>
</gene>
<dbReference type="KEGG" id="mbr:MONBRDRAFT_14393"/>
<keyword evidence="1" id="KW-1133">Transmembrane helix</keyword>
<evidence type="ECO:0000256" key="1">
    <source>
        <dbReference type="SAM" id="Phobius"/>
    </source>
</evidence>
<dbReference type="FunCoup" id="A9USA8">
    <property type="interactions" value="811"/>
</dbReference>
<dbReference type="Proteomes" id="UP000001357">
    <property type="component" value="Unassembled WGS sequence"/>
</dbReference>
<feature type="transmembrane region" description="Helical" evidence="1">
    <location>
        <begin position="310"/>
        <end position="327"/>
    </location>
</feature>
<evidence type="ECO:0000313" key="2">
    <source>
        <dbReference type="EMBL" id="EDQ92068.1"/>
    </source>
</evidence>
<dbReference type="PIRSF" id="PIRSF026166">
    <property type="entry name" value="UCP026166"/>
    <property type="match status" value="1"/>
</dbReference>
<keyword evidence="1" id="KW-0472">Membrane</keyword>
<accession>A9USA8</accession>
<feature type="transmembrane region" description="Helical" evidence="1">
    <location>
        <begin position="232"/>
        <end position="255"/>
    </location>
</feature>
<dbReference type="OMA" id="GPLMPEY"/>
<feature type="transmembrane region" description="Helical" evidence="1">
    <location>
        <begin position="40"/>
        <end position="58"/>
    </location>
</feature>
<dbReference type="InterPro" id="IPR038770">
    <property type="entry name" value="Na+/solute_symporter_sf"/>
</dbReference>
<dbReference type="GeneID" id="5888771"/>
<dbReference type="eggNOG" id="KOG4821">
    <property type="taxonomic scope" value="Eukaryota"/>
</dbReference>
<feature type="transmembrane region" description="Helical" evidence="1">
    <location>
        <begin position="9"/>
        <end position="28"/>
    </location>
</feature>
<dbReference type="InterPro" id="IPR016833">
    <property type="entry name" value="Put_Na-Bile_cotransptr"/>
</dbReference>
<feature type="transmembrane region" description="Helical" evidence="1">
    <location>
        <begin position="138"/>
        <end position="159"/>
    </location>
</feature>